<dbReference type="Gene3D" id="1.25.40.20">
    <property type="entry name" value="Ankyrin repeat-containing domain"/>
    <property type="match status" value="1"/>
</dbReference>
<accession>A0ABD2XCB7</accession>
<dbReference type="InterPro" id="IPR036770">
    <property type="entry name" value="Ankyrin_rpt-contain_sf"/>
</dbReference>
<reference evidence="5 6" key="1">
    <citation type="journal article" date="2024" name="bioRxiv">
        <title>A reference genome for Trichogramma kaykai: A tiny desert-dwelling parasitoid wasp with competing sex-ratio distorters.</title>
        <authorList>
            <person name="Culotta J."/>
            <person name="Lindsey A.R."/>
        </authorList>
    </citation>
    <scope>NUCLEOTIDE SEQUENCE [LARGE SCALE GENOMIC DNA]</scope>
    <source>
        <strain evidence="5 6">KSX58</strain>
    </source>
</reference>
<dbReference type="PROSITE" id="PS50297">
    <property type="entry name" value="ANK_REP_REGION"/>
    <property type="match status" value="1"/>
</dbReference>
<feature type="compositionally biased region" description="Low complexity" evidence="4">
    <location>
        <begin position="95"/>
        <end position="105"/>
    </location>
</feature>
<dbReference type="Pfam" id="PF12796">
    <property type="entry name" value="Ank_2"/>
    <property type="match status" value="1"/>
</dbReference>
<evidence type="ECO:0000256" key="3">
    <source>
        <dbReference type="PROSITE-ProRule" id="PRU00023"/>
    </source>
</evidence>
<comment type="caution">
    <text evidence="5">The sequence shown here is derived from an EMBL/GenBank/DDBJ whole genome shotgun (WGS) entry which is preliminary data.</text>
</comment>
<dbReference type="InterPro" id="IPR050776">
    <property type="entry name" value="Ank_Repeat/CDKN_Inhibitor"/>
</dbReference>
<protein>
    <submittedName>
        <fullName evidence="5">Uncharacterized protein</fullName>
    </submittedName>
</protein>
<keyword evidence="1" id="KW-0677">Repeat</keyword>
<dbReference type="InterPro" id="IPR002110">
    <property type="entry name" value="Ankyrin_rpt"/>
</dbReference>
<dbReference type="SMART" id="SM00248">
    <property type="entry name" value="ANK"/>
    <property type="match status" value="2"/>
</dbReference>
<dbReference type="PANTHER" id="PTHR24201:SF2">
    <property type="entry name" value="ANKYRIN REPEAT DOMAIN-CONTAINING PROTEIN 42"/>
    <property type="match status" value="1"/>
</dbReference>
<dbReference type="EMBL" id="JBJJXI010000032">
    <property type="protein sequence ID" value="KAL3402780.1"/>
    <property type="molecule type" value="Genomic_DNA"/>
</dbReference>
<evidence type="ECO:0000256" key="4">
    <source>
        <dbReference type="SAM" id="MobiDB-lite"/>
    </source>
</evidence>
<dbReference type="SUPFAM" id="SSF48403">
    <property type="entry name" value="Ankyrin repeat"/>
    <property type="match status" value="1"/>
</dbReference>
<evidence type="ECO:0000256" key="1">
    <source>
        <dbReference type="ARBA" id="ARBA00022737"/>
    </source>
</evidence>
<dbReference type="AlphaFoldDB" id="A0ABD2XCB7"/>
<name>A0ABD2XCB7_9HYME</name>
<feature type="repeat" description="ANK" evidence="3">
    <location>
        <begin position="54"/>
        <end position="86"/>
    </location>
</feature>
<feature type="region of interest" description="Disordered" evidence="4">
    <location>
        <begin position="75"/>
        <end position="105"/>
    </location>
</feature>
<dbReference type="PANTHER" id="PTHR24201">
    <property type="entry name" value="ANK_REP_REGION DOMAIN-CONTAINING PROTEIN"/>
    <property type="match status" value="1"/>
</dbReference>
<dbReference type="Proteomes" id="UP001627154">
    <property type="component" value="Unassembled WGS sequence"/>
</dbReference>
<evidence type="ECO:0000256" key="2">
    <source>
        <dbReference type="ARBA" id="ARBA00023043"/>
    </source>
</evidence>
<gene>
    <name evidence="5" type="ORF">TKK_003966</name>
</gene>
<evidence type="ECO:0000313" key="6">
    <source>
        <dbReference type="Proteomes" id="UP001627154"/>
    </source>
</evidence>
<sequence length="105" mass="11155">MSTGADPYEVDAEGSTLLHVAARCSSSDDQADRTARHLFELRSWAVPIDARDNRGRTPLHLALTHGRKELAESLLRRGADPQLTDTSGGGPPPGDASSTTTARCS</sequence>
<organism evidence="5 6">
    <name type="scientific">Trichogramma kaykai</name>
    <dbReference type="NCBI Taxonomy" id="54128"/>
    <lineage>
        <taxon>Eukaryota</taxon>
        <taxon>Metazoa</taxon>
        <taxon>Ecdysozoa</taxon>
        <taxon>Arthropoda</taxon>
        <taxon>Hexapoda</taxon>
        <taxon>Insecta</taxon>
        <taxon>Pterygota</taxon>
        <taxon>Neoptera</taxon>
        <taxon>Endopterygota</taxon>
        <taxon>Hymenoptera</taxon>
        <taxon>Apocrita</taxon>
        <taxon>Proctotrupomorpha</taxon>
        <taxon>Chalcidoidea</taxon>
        <taxon>Trichogrammatidae</taxon>
        <taxon>Trichogramma</taxon>
    </lineage>
</organism>
<evidence type="ECO:0000313" key="5">
    <source>
        <dbReference type="EMBL" id="KAL3402780.1"/>
    </source>
</evidence>
<keyword evidence="2 3" id="KW-0040">ANK repeat</keyword>
<proteinExistence type="predicted"/>
<keyword evidence="6" id="KW-1185">Reference proteome</keyword>
<dbReference type="PROSITE" id="PS50088">
    <property type="entry name" value="ANK_REPEAT"/>
    <property type="match status" value="1"/>
</dbReference>